<evidence type="ECO:0000256" key="1">
    <source>
        <dbReference type="PROSITE-ProRule" id="PRU00047"/>
    </source>
</evidence>
<feature type="compositionally biased region" description="Low complexity" evidence="2">
    <location>
        <begin position="31"/>
        <end position="40"/>
    </location>
</feature>
<dbReference type="Gene3D" id="4.10.60.10">
    <property type="entry name" value="Zinc finger, CCHC-type"/>
    <property type="match status" value="1"/>
</dbReference>
<dbReference type="Pfam" id="PF00098">
    <property type="entry name" value="zf-CCHC"/>
    <property type="match status" value="1"/>
</dbReference>
<dbReference type="InterPro" id="IPR036875">
    <property type="entry name" value="Znf_CCHC_sf"/>
</dbReference>
<dbReference type="InterPro" id="IPR001878">
    <property type="entry name" value="Znf_CCHC"/>
</dbReference>
<dbReference type="SUPFAM" id="SSF57756">
    <property type="entry name" value="Retrovirus zinc finger-like domains"/>
    <property type="match status" value="1"/>
</dbReference>
<evidence type="ECO:0000259" key="3">
    <source>
        <dbReference type="PROSITE" id="PS50158"/>
    </source>
</evidence>
<accession>A0ABD2N437</accession>
<evidence type="ECO:0000313" key="5">
    <source>
        <dbReference type="Proteomes" id="UP001516400"/>
    </source>
</evidence>
<dbReference type="EMBL" id="JABFTP020000062">
    <property type="protein sequence ID" value="KAL3273347.1"/>
    <property type="molecule type" value="Genomic_DNA"/>
</dbReference>
<proteinExistence type="predicted"/>
<feature type="region of interest" description="Disordered" evidence="2">
    <location>
        <begin position="30"/>
        <end position="94"/>
    </location>
</feature>
<gene>
    <name evidence="4" type="ORF">HHI36_014795</name>
</gene>
<sequence>MECFICRQPGHIASSCTNTSQEPLSREITVNEAENQNTNTPEEETKTDDHNGFTVKTNTEETNAHEPTITIENSPRNKRPLSPGRSTGFSAPQY</sequence>
<comment type="caution">
    <text evidence="4">The sequence shown here is derived from an EMBL/GenBank/DDBJ whole genome shotgun (WGS) entry which is preliminary data.</text>
</comment>
<dbReference type="GO" id="GO:0008270">
    <property type="term" value="F:zinc ion binding"/>
    <property type="evidence" value="ECO:0007669"/>
    <property type="project" value="UniProtKB-KW"/>
</dbReference>
<protein>
    <recommendedName>
        <fullName evidence="3">CCHC-type domain-containing protein</fullName>
    </recommendedName>
</protein>
<dbReference type="SMART" id="SM00343">
    <property type="entry name" value="ZnF_C2HC"/>
    <property type="match status" value="1"/>
</dbReference>
<feature type="compositionally biased region" description="Polar residues" evidence="2">
    <location>
        <begin position="84"/>
        <end position="94"/>
    </location>
</feature>
<reference evidence="4 5" key="1">
    <citation type="journal article" date="2021" name="BMC Biol.">
        <title>Horizontally acquired antibacterial genes associated with adaptive radiation of ladybird beetles.</title>
        <authorList>
            <person name="Li H.S."/>
            <person name="Tang X.F."/>
            <person name="Huang Y.H."/>
            <person name="Xu Z.Y."/>
            <person name="Chen M.L."/>
            <person name="Du X.Y."/>
            <person name="Qiu B.Y."/>
            <person name="Chen P.T."/>
            <person name="Zhang W."/>
            <person name="Slipinski A."/>
            <person name="Escalona H.E."/>
            <person name="Waterhouse R.M."/>
            <person name="Zwick A."/>
            <person name="Pang H."/>
        </authorList>
    </citation>
    <scope>NUCLEOTIDE SEQUENCE [LARGE SCALE GENOMIC DNA]</scope>
    <source>
        <strain evidence="4">SYSU2018</strain>
    </source>
</reference>
<evidence type="ECO:0000256" key="2">
    <source>
        <dbReference type="SAM" id="MobiDB-lite"/>
    </source>
</evidence>
<keyword evidence="1" id="KW-0863">Zinc-finger</keyword>
<keyword evidence="1" id="KW-0479">Metal-binding</keyword>
<keyword evidence="1" id="KW-0862">Zinc</keyword>
<dbReference type="AlphaFoldDB" id="A0ABD2N437"/>
<name>A0ABD2N437_9CUCU</name>
<dbReference type="PROSITE" id="PS50158">
    <property type="entry name" value="ZF_CCHC"/>
    <property type="match status" value="1"/>
</dbReference>
<organism evidence="4 5">
    <name type="scientific">Cryptolaemus montrouzieri</name>
    <dbReference type="NCBI Taxonomy" id="559131"/>
    <lineage>
        <taxon>Eukaryota</taxon>
        <taxon>Metazoa</taxon>
        <taxon>Ecdysozoa</taxon>
        <taxon>Arthropoda</taxon>
        <taxon>Hexapoda</taxon>
        <taxon>Insecta</taxon>
        <taxon>Pterygota</taxon>
        <taxon>Neoptera</taxon>
        <taxon>Endopterygota</taxon>
        <taxon>Coleoptera</taxon>
        <taxon>Polyphaga</taxon>
        <taxon>Cucujiformia</taxon>
        <taxon>Coccinelloidea</taxon>
        <taxon>Coccinellidae</taxon>
        <taxon>Scymninae</taxon>
        <taxon>Scymnini</taxon>
        <taxon>Cryptolaemus</taxon>
    </lineage>
</organism>
<feature type="domain" description="CCHC-type" evidence="3">
    <location>
        <begin position="3"/>
        <end position="18"/>
    </location>
</feature>
<evidence type="ECO:0000313" key="4">
    <source>
        <dbReference type="EMBL" id="KAL3273347.1"/>
    </source>
</evidence>
<keyword evidence="5" id="KW-1185">Reference proteome</keyword>
<dbReference type="Proteomes" id="UP001516400">
    <property type="component" value="Unassembled WGS sequence"/>
</dbReference>